<dbReference type="KEGG" id="ntr:B0W44_02810"/>
<proteinExistence type="predicted"/>
<feature type="transmembrane region" description="Helical" evidence="1">
    <location>
        <begin position="106"/>
        <end position="127"/>
    </location>
</feature>
<dbReference type="OrthoDB" id="3190532at2"/>
<sequence length="242" mass="26165">MMGRILSADRLKAKRTWIGILVVLGPLGVISLQAVNYGLRYDFLVTPGSDVWGDLVRNIHQILVPTLLLGITLLASMLAGLEHQAQAWKLILALPVSKVHVYVGKFLRLAVLLLISASLAGIGTVLLGVSLGFGPEIPWVMALGEGYFPYLAAFPVMALQLWVSMLVRNQAFPMTLGIIGVMMSSSLSFNASLNWVPWAYPVLAAPLEAGRYNPEKWIAVGLVVGAALLLIGALHFAKRDVK</sequence>
<dbReference type="Pfam" id="PF12730">
    <property type="entry name" value="ABC2_membrane_4"/>
    <property type="match status" value="1"/>
</dbReference>
<gene>
    <name evidence="2" type="ORF">B0W44_02810</name>
</gene>
<name>A0A1U9K487_9BACL</name>
<keyword evidence="1" id="KW-0472">Membrane</keyword>
<evidence type="ECO:0000256" key="1">
    <source>
        <dbReference type="SAM" id="Phobius"/>
    </source>
</evidence>
<keyword evidence="1" id="KW-1133">Transmembrane helix</keyword>
<dbReference type="CDD" id="cd21809">
    <property type="entry name" value="ABC-2_lan_permease-like"/>
    <property type="match status" value="1"/>
</dbReference>
<dbReference type="STRING" id="1471761.B0W44_02810"/>
<evidence type="ECO:0008006" key="4">
    <source>
        <dbReference type="Google" id="ProtNLM"/>
    </source>
</evidence>
<dbReference type="RefSeq" id="WP_077718677.1">
    <property type="nucleotide sequence ID" value="NZ_CP019699.1"/>
</dbReference>
<dbReference type="AlphaFoldDB" id="A0A1U9K487"/>
<feature type="transmembrane region" description="Helical" evidence="1">
    <location>
        <begin position="217"/>
        <end position="237"/>
    </location>
</feature>
<dbReference type="EMBL" id="CP019699">
    <property type="protein sequence ID" value="AQS54859.1"/>
    <property type="molecule type" value="Genomic_DNA"/>
</dbReference>
<reference evidence="2 3" key="1">
    <citation type="journal article" date="2015" name="Int. J. Syst. Evol. Microbiol.">
        <title>Novibacillus thermophilus gen. nov., sp. nov., a Gram-staining-negative and moderately thermophilic member of the family Thermoactinomycetaceae.</title>
        <authorList>
            <person name="Yang G."/>
            <person name="Chen J."/>
            <person name="Zhou S."/>
        </authorList>
    </citation>
    <scope>NUCLEOTIDE SEQUENCE [LARGE SCALE GENOMIC DNA]</scope>
    <source>
        <strain evidence="2 3">SG-1</strain>
    </source>
</reference>
<keyword evidence="1" id="KW-0812">Transmembrane</keyword>
<feature type="transmembrane region" description="Helical" evidence="1">
    <location>
        <begin position="147"/>
        <end position="167"/>
    </location>
</feature>
<evidence type="ECO:0000313" key="2">
    <source>
        <dbReference type="EMBL" id="AQS54859.1"/>
    </source>
</evidence>
<keyword evidence="3" id="KW-1185">Reference proteome</keyword>
<feature type="transmembrane region" description="Helical" evidence="1">
    <location>
        <begin position="20"/>
        <end position="39"/>
    </location>
</feature>
<organism evidence="2 3">
    <name type="scientific">Novibacillus thermophilus</name>
    <dbReference type="NCBI Taxonomy" id="1471761"/>
    <lineage>
        <taxon>Bacteria</taxon>
        <taxon>Bacillati</taxon>
        <taxon>Bacillota</taxon>
        <taxon>Bacilli</taxon>
        <taxon>Bacillales</taxon>
        <taxon>Thermoactinomycetaceae</taxon>
        <taxon>Novibacillus</taxon>
    </lineage>
</organism>
<feature type="transmembrane region" description="Helical" evidence="1">
    <location>
        <begin position="174"/>
        <end position="197"/>
    </location>
</feature>
<dbReference type="Proteomes" id="UP000188603">
    <property type="component" value="Chromosome"/>
</dbReference>
<protein>
    <recommendedName>
        <fullName evidence="4">Permease</fullName>
    </recommendedName>
</protein>
<evidence type="ECO:0000313" key="3">
    <source>
        <dbReference type="Proteomes" id="UP000188603"/>
    </source>
</evidence>
<feature type="transmembrane region" description="Helical" evidence="1">
    <location>
        <begin position="59"/>
        <end position="81"/>
    </location>
</feature>
<accession>A0A1U9K487</accession>